<dbReference type="AlphaFoldDB" id="A0AAE4BSC7"/>
<gene>
    <name evidence="3" type="ORF">HNQ88_001218</name>
</gene>
<dbReference type="Gene3D" id="3.40.50.2300">
    <property type="match status" value="1"/>
</dbReference>
<name>A0AAE4BSC7_9BACT</name>
<reference evidence="3" key="1">
    <citation type="submission" date="2023-07" db="EMBL/GenBank/DDBJ databases">
        <title>Genomic Encyclopedia of Type Strains, Phase IV (KMG-IV): sequencing the most valuable type-strain genomes for metagenomic binning, comparative biology and taxonomic classification.</title>
        <authorList>
            <person name="Goeker M."/>
        </authorList>
    </citation>
    <scope>NUCLEOTIDE SEQUENCE</scope>
    <source>
        <strain evidence="3">DSM 26174</strain>
    </source>
</reference>
<dbReference type="EC" id="1.20.4.1" evidence="3"/>
<dbReference type="SUPFAM" id="SSF52788">
    <property type="entry name" value="Phosphotyrosine protein phosphatases I"/>
    <property type="match status" value="1"/>
</dbReference>
<dbReference type="PANTHER" id="PTHR43428:SF1">
    <property type="entry name" value="ARSENATE REDUCTASE"/>
    <property type="match status" value="1"/>
</dbReference>
<keyword evidence="4" id="KW-1185">Reference proteome</keyword>
<evidence type="ECO:0000313" key="3">
    <source>
        <dbReference type="EMBL" id="MDR6238242.1"/>
    </source>
</evidence>
<evidence type="ECO:0000313" key="4">
    <source>
        <dbReference type="Proteomes" id="UP001185092"/>
    </source>
</evidence>
<dbReference type="InterPro" id="IPR036196">
    <property type="entry name" value="Ptyr_pPase_sf"/>
</dbReference>
<dbReference type="SMART" id="SM00226">
    <property type="entry name" value="LMWPc"/>
    <property type="match status" value="1"/>
</dbReference>
<evidence type="ECO:0000256" key="1">
    <source>
        <dbReference type="ARBA" id="ARBA00022849"/>
    </source>
</evidence>
<sequence>MSTAQSKLENAIKSYIDIQISDDRKNVLNTLVDYIQSRVDSKAEINLNFICTHNSRRSQLSQLWAKAASVYFGIEANCFSGGTEETAFNENAVAAAKRAGFEIEKMDNNENPKYKASFSKESITLFSKTYNNPVNPQGDFAAVMTCSDADQNCPFIPGATRIPVRYNDPKAYDNTPKQDEAYDETSRQIGQEMTYVFSKIIK</sequence>
<dbReference type="GO" id="GO:0008794">
    <property type="term" value="F:arsenate reductase (glutaredoxin) activity"/>
    <property type="evidence" value="ECO:0007669"/>
    <property type="project" value="UniProtKB-EC"/>
</dbReference>
<comment type="caution">
    <text evidence="3">The sequence shown here is derived from an EMBL/GenBank/DDBJ whole genome shotgun (WGS) entry which is preliminary data.</text>
</comment>
<dbReference type="PANTHER" id="PTHR43428">
    <property type="entry name" value="ARSENATE REDUCTASE"/>
    <property type="match status" value="1"/>
</dbReference>
<evidence type="ECO:0000259" key="2">
    <source>
        <dbReference type="SMART" id="SM00226"/>
    </source>
</evidence>
<keyword evidence="3" id="KW-0560">Oxidoreductase</keyword>
<keyword evidence="1" id="KW-0059">Arsenical resistance</keyword>
<dbReference type="GO" id="GO:0046685">
    <property type="term" value="P:response to arsenic-containing substance"/>
    <property type="evidence" value="ECO:0007669"/>
    <property type="project" value="UniProtKB-KW"/>
</dbReference>
<protein>
    <submittedName>
        <fullName evidence="3">Arsenate reductase</fullName>
        <ecNumber evidence="3">1.20.4.1</ecNumber>
    </submittedName>
</protein>
<proteinExistence type="predicted"/>
<dbReference type="RefSeq" id="WP_309937713.1">
    <property type="nucleotide sequence ID" value="NZ_AP025305.1"/>
</dbReference>
<feature type="domain" description="Phosphotyrosine protein phosphatase I" evidence="2">
    <location>
        <begin position="45"/>
        <end position="199"/>
    </location>
</feature>
<organism evidence="3 4">
    <name type="scientific">Aureibacter tunicatorum</name>
    <dbReference type="NCBI Taxonomy" id="866807"/>
    <lineage>
        <taxon>Bacteria</taxon>
        <taxon>Pseudomonadati</taxon>
        <taxon>Bacteroidota</taxon>
        <taxon>Cytophagia</taxon>
        <taxon>Cytophagales</taxon>
        <taxon>Persicobacteraceae</taxon>
        <taxon>Aureibacter</taxon>
    </lineage>
</organism>
<dbReference type="EMBL" id="JAVDQD010000001">
    <property type="protein sequence ID" value="MDR6238242.1"/>
    <property type="molecule type" value="Genomic_DNA"/>
</dbReference>
<dbReference type="InterPro" id="IPR023485">
    <property type="entry name" value="Ptyr_pPase"/>
</dbReference>
<dbReference type="Proteomes" id="UP001185092">
    <property type="component" value="Unassembled WGS sequence"/>
</dbReference>
<accession>A0AAE4BSC7</accession>